<evidence type="ECO:0000256" key="1">
    <source>
        <dbReference type="SAM" id="MobiDB-lite"/>
    </source>
</evidence>
<dbReference type="CDD" id="cd01283">
    <property type="entry name" value="cytidine_deaminase"/>
    <property type="match status" value="1"/>
</dbReference>
<dbReference type="InterPro" id="IPR016193">
    <property type="entry name" value="Cytidine_deaminase-like"/>
</dbReference>
<accession>A0A956NDQ2</accession>
<reference evidence="2" key="2">
    <citation type="journal article" date="2021" name="Microbiome">
        <title>Successional dynamics and alternative stable states in a saline activated sludge microbial community over 9 years.</title>
        <authorList>
            <person name="Wang Y."/>
            <person name="Ye J."/>
            <person name="Ju F."/>
            <person name="Liu L."/>
            <person name="Boyd J.A."/>
            <person name="Deng Y."/>
            <person name="Parks D.H."/>
            <person name="Jiang X."/>
            <person name="Yin X."/>
            <person name="Woodcroft B.J."/>
            <person name="Tyson G.W."/>
            <person name="Hugenholtz P."/>
            <person name="Polz M.F."/>
            <person name="Zhang T."/>
        </authorList>
    </citation>
    <scope>NUCLEOTIDE SEQUENCE</scope>
    <source>
        <strain evidence="2">HKST-UBA02</strain>
    </source>
</reference>
<organism evidence="2 3">
    <name type="scientific">Eiseniibacteriota bacterium</name>
    <dbReference type="NCBI Taxonomy" id="2212470"/>
    <lineage>
        <taxon>Bacteria</taxon>
        <taxon>Candidatus Eiseniibacteriota</taxon>
    </lineage>
</organism>
<name>A0A956NDQ2_UNCEI</name>
<feature type="region of interest" description="Disordered" evidence="1">
    <location>
        <begin position="108"/>
        <end position="150"/>
    </location>
</feature>
<proteinExistence type="predicted"/>
<evidence type="ECO:0000313" key="3">
    <source>
        <dbReference type="Proteomes" id="UP000739538"/>
    </source>
</evidence>
<evidence type="ECO:0000313" key="2">
    <source>
        <dbReference type="EMBL" id="MCA9757427.1"/>
    </source>
</evidence>
<dbReference type="EMBL" id="JAGQHS010000098">
    <property type="protein sequence ID" value="MCA9757427.1"/>
    <property type="molecule type" value="Genomic_DNA"/>
</dbReference>
<protein>
    <submittedName>
        <fullName evidence="2">Uncharacterized protein</fullName>
    </submittedName>
</protein>
<dbReference type="Proteomes" id="UP000739538">
    <property type="component" value="Unassembled WGS sequence"/>
</dbReference>
<sequence length="150" mass="15176">MASPSRGPRGAALLAGNGAVFAGAELGGEEGVALSAERLAIYAAHMAGETRFRHLVLRGGARGGQDAGPPTSATLQVLFELAPELVVHWGTKARPNGGQTVRELLPGAFGSGHLAPSTAKGKTAARTGATTRKTKAAAKAGALTKRKTKE</sequence>
<feature type="compositionally biased region" description="Low complexity" evidence="1">
    <location>
        <begin position="118"/>
        <end position="143"/>
    </location>
</feature>
<dbReference type="GO" id="GO:0003824">
    <property type="term" value="F:catalytic activity"/>
    <property type="evidence" value="ECO:0007669"/>
    <property type="project" value="InterPro"/>
</dbReference>
<reference evidence="2" key="1">
    <citation type="submission" date="2020-04" db="EMBL/GenBank/DDBJ databases">
        <authorList>
            <person name="Zhang T."/>
        </authorList>
    </citation>
    <scope>NUCLEOTIDE SEQUENCE</scope>
    <source>
        <strain evidence="2">HKST-UBA02</strain>
    </source>
</reference>
<dbReference type="SUPFAM" id="SSF53927">
    <property type="entry name" value="Cytidine deaminase-like"/>
    <property type="match status" value="1"/>
</dbReference>
<dbReference type="AlphaFoldDB" id="A0A956NDQ2"/>
<dbReference type="Gene3D" id="3.40.140.10">
    <property type="entry name" value="Cytidine Deaminase, domain 2"/>
    <property type="match status" value="1"/>
</dbReference>
<gene>
    <name evidence="2" type="ORF">KDA27_16605</name>
</gene>
<comment type="caution">
    <text evidence="2">The sequence shown here is derived from an EMBL/GenBank/DDBJ whole genome shotgun (WGS) entry which is preliminary data.</text>
</comment>